<dbReference type="Gene3D" id="3.90.180.10">
    <property type="entry name" value="Medium-chain alcohol dehydrogenases, catalytic domain"/>
    <property type="match status" value="1"/>
</dbReference>
<sequence length="66" mass="7141">ELDVRGAHLGPHTWPAAIKLLESETLPMSEICTHQFALEDFQQALDLVGDSAGASVKVSIIPSRRS</sequence>
<evidence type="ECO:0008006" key="3">
    <source>
        <dbReference type="Google" id="ProtNLM"/>
    </source>
</evidence>
<name>A0A175REZ4_9MICO</name>
<dbReference type="EMBL" id="LDQC01000190">
    <property type="protein sequence ID" value="KTR00250.1"/>
    <property type="molecule type" value="Genomic_DNA"/>
</dbReference>
<accession>A0A175REZ4</accession>
<reference evidence="1 2" key="1">
    <citation type="journal article" date="2016" name="Front. Microbiol.">
        <title>Genomic Resource of Rice Seed Associated Bacteria.</title>
        <authorList>
            <person name="Midha S."/>
            <person name="Bansal K."/>
            <person name="Sharma S."/>
            <person name="Kumar N."/>
            <person name="Patil P.P."/>
            <person name="Chaudhry V."/>
            <person name="Patil P.B."/>
        </authorList>
    </citation>
    <scope>NUCLEOTIDE SEQUENCE [LARGE SCALE GENOMIC DNA]</scope>
    <source>
        <strain evidence="1 2">NS184</strain>
    </source>
</reference>
<comment type="caution">
    <text evidence="1">The sequence shown here is derived from an EMBL/GenBank/DDBJ whole genome shotgun (WGS) entry which is preliminary data.</text>
</comment>
<evidence type="ECO:0000313" key="1">
    <source>
        <dbReference type="EMBL" id="KTR00250.1"/>
    </source>
</evidence>
<proteinExistence type="predicted"/>
<gene>
    <name evidence="1" type="ORF">NS184_17175</name>
</gene>
<evidence type="ECO:0000313" key="2">
    <source>
        <dbReference type="Proteomes" id="UP000078252"/>
    </source>
</evidence>
<dbReference type="PATRIC" id="fig|33881.3.peg.721"/>
<organism evidence="1 2">
    <name type="scientific">Curtobacterium luteum</name>
    <dbReference type="NCBI Taxonomy" id="33881"/>
    <lineage>
        <taxon>Bacteria</taxon>
        <taxon>Bacillati</taxon>
        <taxon>Actinomycetota</taxon>
        <taxon>Actinomycetes</taxon>
        <taxon>Micrococcales</taxon>
        <taxon>Microbacteriaceae</taxon>
        <taxon>Curtobacterium</taxon>
    </lineage>
</organism>
<protein>
    <recommendedName>
        <fullName evidence="3">Alcohol dehydrogenase</fullName>
    </recommendedName>
</protein>
<feature type="non-terminal residue" evidence="1">
    <location>
        <position position="1"/>
    </location>
</feature>
<dbReference type="Proteomes" id="UP000078252">
    <property type="component" value="Unassembled WGS sequence"/>
</dbReference>
<dbReference type="AlphaFoldDB" id="A0A175REZ4"/>